<feature type="domain" description="Retrotransposon gag" evidence="3">
    <location>
        <begin position="658"/>
        <end position="735"/>
    </location>
</feature>
<keyword evidence="1" id="KW-0378">Hydrolase</keyword>
<accession>A0A6L2JFY8</accession>
<feature type="compositionally biased region" description="Basic residues" evidence="2">
    <location>
        <begin position="183"/>
        <end position="202"/>
    </location>
</feature>
<protein>
    <submittedName>
        <fullName evidence="5">DNA polymerase zeta catalytic subunit-like</fullName>
    </submittedName>
</protein>
<feature type="compositionally biased region" description="Polar residues" evidence="2">
    <location>
        <begin position="608"/>
        <end position="622"/>
    </location>
</feature>
<dbReference type="GO" id="GO:0004190">
    <property type="term" value="F:aspartic-type endopeptidase activity"/>
    <property type="evidence" value="ECO:0007669"/>
    <property type="project" value="UniProtKB-KW"/>
</dbReference>
<feature type="region of interest" description="Disordered" evidence="2">
    <location>
        <begin position="608"/>
        <end position="647"/>
    </location>
</feature>
<dbReference type="GO" id="GO:0003676">
    <property type="term" value="F:nucleic acid binding"/>
    <property type="evidence" value="ECO:0007669"/>
    <property type="project" value="InterPro"/>
</dbReference>
<dbReference type="Gene3D" id="3.30.420.10">
    <property type="entry name" value="Ribonuclease H-like superfamily/Ribonuclease H"/>
    <property type="match status" value="1"/>
</dbReference>
<evidence type="ECO:0000259" key="3">
    <source>
        <dbReference type="Pfam" id="PF03732"/>
    </source>
</evidence>
<sequence>MLFYLTSLHVSYVLTNSEPLDPYMVDGQNVSTEAQMALYERTASQWNHNEYNCRNYILNTLDDPLTQVACSKKFIVEKSLNFKMNDAKPVVKQVEEFQIIVYEMKVEGMGINFNFLVGYIIEKLPQSWKNFKLYLKHLTDDMSLRQLVLKIRVEEDNRMNEKADTNSIEQNENMVGESSFKSKSNHKNKGKNGGSRRKHNKDGKKDYSQQKTTTLRKFITVGSVENLGIKLRIVTTRKNTEEETGGNSNQANHVESPKEFVGVIESFLNTNIVDWWLDTGAAKHICNSKRMFVSYQKVNESEPMFMGNETSLKIEGKGKVILKLTSGKDLVLSNVLHVPNITKNLISGHILRAHHSVWGEACIAANTILNKIPHKKSNKSPYQLCKGKQPSYKRMKCGVVWQRFLVYKSNIEDISNNTIIESAEAKFFENIFPYKDKEKQISNLRKKVVDNQLFQDQTDNNSEVPQENVEPRRRTNMDVINQTKKMLHSSFNMKHMGDGDVILVLEGYCDANWISNHNEGKSISGYVFTLGGAVVSWKSSKQTVNTRSTMEAEFVALDIAVKEDEWLRSFLEVIPIIAEKVHKEKARQDTLKEVKAHLNFEGCSGRNSKIQEVSQHSKSRTPNVRGEHRRRRRSRRSRSRSRIPKPSPIIFSKIRRDRVWFDDLPSKSVDSYDDLKKAFLSNILQQKKCIKDLVEIHHIKQREGESMEDFVQSFKTESRHVKGASECMRISKFMHEITNPELIKRLHDKIPKSVDEMMRKILALDKGKFKTPSPMTTSIEKRNNKFYEFHEEVGRDTNDCMHLKRQIEELIKDGKLSHVIKELKQGSGKNQLKAAKKGEESGKDKAMAILMVQPWKRVARKRITQSFFLIIEISFLTLREEGEAEGLMIIEAEILGHFIHRIYVDRGNTHTTKQQDYPTRVHDGLRTRSTTLDVTRTTKERIKVAIHSEYPKKTIEIGSTLTKEGRKELCDFLRRNLEIFAWKPADITGVPRHKVEYRLNVQEGCSPVRQKKRSQALEKNSNAGTGMNLEVYMDNLVIKSHTKQEIIRDIEEKFKTLREINMKLNPKKYTFGMEDDMFLGYKVNTKGIKVCPDKVEAVLGLSSLKCLKDVQKLNGKLADFTAEHSKDDSLGTSMEVEEELLDTWTLANGCKKPSNKRGLPFSANQVNGSYIAKESGMIKYLEKVKTLISGFRKFSIKQVPISENKKADALSKIASTSFAHLTKQVLVEELKEKSINETKVLIVMEEEGNTWMTPIYEYLMEETPLRKEKRQGRYDSIQDNMP</sequence>
<evidence type="ECO:0000256" key="1">
    <source>
        <dbReference type="ARBA" id="ARBA00022750"/>
    </source>
</evidence>
<dbReference type="InterPro" id="IPR043128">
    <property type="entry name" value="Rev_trsase/Diguanyl_cyclase"/>
</dbReference>
<organism evidence="5">
    <name type="scientific">Tanacetum cinerariifolium</name>
    <name type="common">Dalmatian daisy</name>
    <name type="synonym">Chrysanthemum cinerariifolium</name>
    <dbReference type="NCBI Taxonomy" id="118510"/>
    <lineage>
        <taxon>Eukaryota</taxon>
        <taxon>Viridiplantae</taxon>
        <taxon>Streptophyta</taxon>
        <taxon>Embryophyta</taxon>
        <taxon>Tracheophyta</taxon>
        <taxon>Spermatophyta</taxon>
        <taxon>Magnoliopsida</taxon>
        <taxon>eudicotyledons</taxon>
        <taxon>Gunneridae</taxon>
        <taxon>Pentapetalae</taxon>
        <taxon>asterids</taxon>
        <taxon>campanulids</taxon>
        <taxon>Asterales</taxon>
        <taxon>Asteraceae</taxon>
        <taxon>Asteroideae</taxon>
        <taxon>Anthemideae</taxon>
        <taxon>Anthemidinae</taxon>
        <taxon>Tanacetum</taxon>
    </lineage>
</organism>
<dbReference type="EMBL" id="BKCJ010000696">
    <property type="protein sequence ID" value="GEU35487.1"/>
    <property type="molecule type" value="Genomic_DNA"/>
</dbReference>
<evidence type="ECO:0000259" key="4">
    <source>
        <dbReference type="Pfam" id="PF22936"/>
    </source>
</evidence>
<comment type="caution">
    <text evidence="5">The sequence shown here is derived from an EMBL/GenBank/DDBJ whole genome shotgun (WGS) entry which is preliminary data.</text>
</comment>
<dbReference type="InterPro" id="IPR054722">
    <property type="entry name" value="PolX-like_BBD"/>
</dbReference>
<dbReference type="PANTHER" id="PTHR47592:SF27">
    <property type="entry name" value="OS08G0421700 PROTEIN"/>
    <property type="match status" value="1"/>
</dbReference>
<evidence type="ECO:0000313" key="5">
    <source>
        <dbReference type="EMBL" id="GEU35487.1"/>
    </source>
</evidence>
<gene>
    <name evidence="5" type="ORF">Tci_007465</name>
</gene>
<reference evidence="5" key="1">
    <citation type="journal article" date="2019" name="Sci. Rep.">
        <title>Draft genome of Tanacetum cinerariifolium, the natural source of mosquito coil.</title>
        <authorList>
            <person name="Yamashiro T."/>
            <person name="Shiraishi A."/>
            <person name="Satake H."/>
            <person name="Nakayama K."/>
        </authorList>
    </citation>
    <scope>NUCLEOTIDE SEQUENCE</scope>
</reference>
<dbReference type="PANTHER" id="PTHR47592">
    <property type="entry name" value="PBF68 PROTEIN"/>
    <property type="match status" value="1"/>
</dbReference>
<keyword evidence="1" id="KW-0645">Protease</keyword>
<dbReference type="SUPFAM" id="SSF56672">
    <property type="entry name" value="DNA/RNA polymerases"/>
    <property type="match status" value="1"/>
</dbReference>
<feature type="region of interest" description="Disordered" evidence="2">
    <location>
        <begin position="160"/>
        <end position="209"/>
    </location>
</feature>
<dbReference type="InterPro" id="IPR036397">
    <property type="entry name" value="RNaseH_sf"/>
</dbReference>
<proteinExistence type="predicted"/>
<dbReference type="Pfam" id="PF22936">
    <property type="entry name" value="Pol_BBD"/>
    <property type="match status" value="1"/>
</dbReference>
<dbReference type="InterPro" id="IPR005162">
    <property type="entry name" value="Retrotrans_gag_dom"/>
</dbReference>
<name>A0A6L2JFY8_TANCI</name>
<dbReference type="CDD" id="cd09272">
    <property type="entry name" value="RNase_HI_RT_Ty1"/>
    <property type="match status" value="1"/>
</dbReference>
<dbReference type="Pfam" id="PF03732">
    <property type="entry name" value="Retrotrans_gag"/>
    <property type="match status" value="1"/>
</dbReference>
<keyword evidence="1" id="KW-0064">Aspartyl protease</keyword>
<feature type="domain" description="Retrovirus-related Pol polyprotein from transposon TNT 1-94-like beta-barrel" evidence="4">
    <location>
        <begin position="275"/>
        <end position="351"/>
    </location>
</feature>
<feature type="compositionally biased region" description="Basic residues" evidence="2">
    <location>
        <begin position="627"/>
        <end position="643"/>
    </location>
</feature>
<dbReference type="Pfam" id="PF14223">
    <property type="entry name" value="Retrotran_gag_2"/>
    <property type="match status" value="1"/>
</dbReference>
<evidence type="ECO:0000256" key="2">
    <source>
        <dbReference type="SAM" id="MobiDB-lite"/>
    </source>
</evidence>
<dbReference type="InterPro" id="IPR043502">
    <property type="entry name" value="DNA/RNA_pol_sf"/>
</dbReference>
<dbReference type="Gene3D" id="3.30.70.270">
    <property type="match status" value="1"/>
</dbReference>